<gene>
    <name evidence="1" type="ORF">PS880_03941</name>
</gene>
<dbReference type="Proteomes" id="UP000375525">
    <property type="component" value="Unassembled WGS sequence"/>
</dbReference>
<evidence type="ECO:0000313" key="1">
    <source>
        <dbReference type="EMBL" id="VVP23233.1"/>
    </source>
</evidence>
<sequence length="221" mass="25236">MEAQPFKKLQGMEVKFVSGTLEQYPRDQAIGYTVTFKLMLEFTNFVQMANVFIPGYLGERTNAIRPELGGLAYHNTYSPFNSTAGKIINNAKLFELFTSPDSYMEGWISEAMERRYHRPQFKIEGDLMFITARQDFRWEDPERQIEIKDLGIIPFHWALTLIVQIKKEPEIVTPVSIVTLMYTHEEAVDVDGVAVLKGARYINGKTLSFGPITDKQILTAG</sequence>
<proteinExistence type="predicted"/>
<organism evidence="1 2">
    <name type="scientific">Pseudomonas fluorescens</name>
    <dbReference type="NCBI Taxonomy" id="294"/>
    <lineage>
        <taxon>Bacteria</taxon>
        <taxon>Pseudomonadati</taxon>
        <taxon>Pseudomonadota</taxon>
        <taxon>Gammaproteobacteria</taxon>
        <taxon>Pseudomonadales</taxon>
        <taxon>Pseudomonadaceae</taxon>
        <taxon>Pseudomonas</taxon>
    </lineage>
</organism>
<dbReference type="OrthoDB" id="7026635at2"/>
<dbReference type="RefSeq" id="WP_150781085.1">
    <property type="nucleotide sequence ID" value="NZ_CABVIH010000020.1"/>
</dbReference>
<protein>
    <submittedName>
        <fullName evidence="1">Uncharacterized protein</fullName>
    </submittedName>
</protein>
<evidence type="ECO:0000313" key="2">
    <source>
        <dbReference type="Proteomes" id="UP000375525"/>
    </source>
</evidence>
<dbReference type="AlphaFoldDB" id="A0A5E7MF78"/>
<reference evidence="1 2" key="1">
    <citation type="submission" date="2019-09" db="EMBL/GenBank/DDBJ databases">
        <authorList>
            <person name="Chandra G."/>
            <person name="Truman W A."/>
        </authorList>
    </citation>
    <scope>NUCLEOTIDE SEQUENCE [LARGE SCALE GENOMIC DNA]</scope>
    <source>
        <strain evidence="1">PS880</strain>
    </source>
</reference>
<dbReference type="EMBL" id="CABVIH010000020">
    <property type="protein sequence ID" value="VVP23233.1"/>
    <property type="molecule type" value="Genomic_DNA"/>
</dbReference>
<name>A0A5E7MF78_PSEFL</name>
<accession>A0A5E7MF78</accession>